<gene>
    <name evidence="2" type="ORF">A4H97_26120</name>
</gene>
<dbReference type="PANTHER" id="PTHR31435:SF10">
    <property type="entry name" value="BSR4717 PROTEIN"/>
    <property type="match status" value="1"/>
</dbReference>
<comment type="caution">
    <text evidence="2">The sequence shown here is derived from an EMBL/GenBank/DDBJ whole genome shotgun (WGS) entry which is preliminary data.</text>
</comment>
<dbReference type="PROSITE" id="PS51729">
    <property type="entry name" value="GNAT_YJDJ"/>
    <property type="match status" value="1"/>
</dbReference>
<dbReference type="Gene3D" id="3.40.630.30">
    <property type="match status" value="1"/>
</dbReference>
<keyword evidence="3" id="KW-1185">Reference proteome</keyword>
<dbReference type="SUPFAM" id="SSF55729">
    <property type="entry name" value="Acyl-CoA N-acyltransferases (Nat)"/>
    <property type="match status" value="1"/>
</dbReference>
<dbReference type="Pfam" id="PF14542">
    <property type="entry name" value="Acetyltransf_CG"/>
    <property type="match status" value="1"/>
</dbReference>
<sequence length="93" mass="10423">MVIQHKQLHGKGMFYVGQDGAILAEMVYTMTTPNKMTIEHTEVDDSLAGKGVGKQLVFTAVEYARTHNIKIVPLCPFAKSVFDKVQEWQDVLV</sequence>
<protein>
    <submittedName>
        <fullName evidence="2">GNAT family N-acetyltransferase</fullName>
    </submittedName>
</protein>
<organism evidence="2 3">
    <name type="scientific">Niastella yeongjuensis</name>
    <dbReference type="NCBI Taxonomy" id="354355"/>
    <lineage>
        <taxon>Bacteria</taxon>
        <taxon>Pseudomonadati</taxon>
        <taxon>Bacteroidota</taxon>
        <taxon>Chitinophagia</taxon>
        <taxon>Chitinophagales</taxon>
        <taxon>Chitinophagaceae</taxon>
        <taxon>Niastella</taxon>
    </lineage>
</organism>
<dbReference type="Proteomes" id="UP000192610">
    <property type="component" value="Unassembled WGS sequence"/>
</dbReference>
<dbReference type="RefSeq" id="WP_081198274.1">
    <property type="nucleotide sequence ID" value="NZ_FOCZ01000013.1"/>
</dbReference>
<dbReference type="EMBL" id="LVXG01000009">
    <property type="protein sequence ID" value="OQP52091.1"/>
    <property type="molecule type" value="Genomic_DNA"/>
</dbReference>
<proteinExistence type="predicted"/>
<dbReference type="CDD" id="cd04301">
    <property type="entry name" value="NAT_SF"/>
    <property type="match status" value="1"/>
</dbReference>
<evidence type="ECO:0000313" key="3">
    <source>
        <dbReference type="Proteomes" id="UP000192610"/>
    </source>
</evidence>
<dbReference type="OrthoDB" id="9793389at2"/>
<dbReference type="InterPro" id="IPR016181">
    <property type="entry name" value="Acyl_CoA_acyltransferase"/>
</dbReference>
<accession>A0A1V9F171</accession>
<feature type="domain" description="N-acetyltransferase" evidence="1">
    <location>
        <begin position="6"/>
        <end position="93"/>
    </location>
</feature>
<evidence type="ECO:0000313" key="2">
    <source>
        <dbReference type="EMBL" id="OQP52091.1"/>
    </source>
</evidence>
<dbReference type="InterPro" id="IPR045057">
    <property type="entry name" value="Gcn5-rel_NAT"/>
</dbReference>
<keyword evidence="2" id="KW-0808">Transferase</keyword>
<dbReference type="STRING" id="354355.SAMN05660816_05570"/>
<dbReference type="PANTHER" id="PTHR31435">
    <property type="entry name" value="PROTEIN NATD1"/>
    <property type="match status" value="1"/>
</dbReference>
<reference evidence="3" key="1">
    <citation type="submission" date="2016-04" db="EMBL/GenBank/DDBJ databases">
        <authorList>
            <person name="Chen L."/>
            <person name="Zhuang W."/>
            <person name="Wang G."/>
        </authorList>
    </citation>
    <scope>NUCLEOTIDE SEQUENCE [LARGE SCALE GENOMIC DNA]</scope>
    <source>
        <strain evidence="3">17621</strain>
    </source>
</reference>
<dbReference type="AlphaFoldDB" id="A0A1V9F171"/>
<dbReference type="InterPro" id="IPR031165">
    <property type="entry name" value="GNAT_YJDJ"/>
</dbReference>
<name>A0A1V9F171_9BACT</name>
<evidence type="ECO:0000259" key="1">
    <source>
        <dbReference type="PROSITE" id="PS51729"/>
    </source>
</evidence>
<dbReference type="GO" id="GO:0016740">
    <property type="term" value="F:transferase activity"/>
    <property type="evidence" value="ECO:0007669"/>
    <property type="project" value="UniProtKB-KW"/>
</dbReference>